<evidence type="ECO:0000256" key="1">
    <source>
        <dbReference type="SAM" id="MobiDB-lite"/>
    </source>
</evidence>
<evidence type="ECO:0000313" key="4">
    <source>
        <dbReference type="Proteomes" id="UP000079169"/>
    </source>
</evidence>
<keyword evidence="2" id="KW-1133">Transmembrane helix</keyword>
<dbReference type="RefSeq" id="XP_008467711.1">
    <property type="nucleotide sequence ID" value="XM_008469489.2"/>
</dbReference>
<keyword evidence="2" id="KW-0472">Membrane</keyword>
<gene>
    <name evidence="5 6 7" type="primary">LOC103505174</name>
</gene>
<dbReference type="InterPro" id="IPR040187">
    <property type="entry name" value="OCAD1/2"/>
</dbReference>
<reference evidence="5 6" key="1">
    <citation type="submission" date="2025-04" db="UniProtKB">
        <authorList>
            <consortium name="RefSeq"/>
        </authorList>
    </citation>
    <scope>IDENTIFICATION</scope>
</reference>
<dbReference type="GO" id="GO:0005768">
    <property type="term" value="C:endosome"/>
    <property type="evidence" value="ECO:0007669"/>
    <property type="project" value="TreeGrafter"/>
</dbReference>
<evidence type="ECO:0000259" key="3">
    <source>
        <dbReference type="Pfam" id="PF07051"/>
    </source>
</evidence>
<feature type="domain" description="OCIA" evidence="3">
    <location>
        <begin position="25"/>
        <end position="109"/>
    </location>
</feature>
<evidence type="ECO:0000313" key="6">
    <source>
        <dbReference type="RefSeq" id="XP_008467711.1"/>
    </source>
</evidence>
<dbReference type="PANTHER" id="PTHR13336">
    <property type="entry name" value="OVARIAN CARCINOMA IMMUNOREACTIVE ANTIGEN"/>
    <property type="match status" value="1"/>
</dbReference>
<dbReference type="RefSeq" id="XP_026676337.1">
    <property type="nucleotide sequence ID" value="XM_026820536.1"/>
</dbReference>
<sequence length="121" mass="13756">MSNSEDGETNNNLTKKQNEPFNLWTYEPNRREQAILDECSRVAFLRFLPLAAMMGFGTVYGIQNGYFRPNTRFGALPKLIAMTAASYVISKLSVAGECADAIKSLRKSPLAEYIKERERRR</sequence>
<dbReference type="STRING" id="121845.A0A1S3CTX1"/>
<dbReference type="PANTHER" id="PTHR13336:SF3">
    <property type="entry name" value="OCIA DOMAIN-CONTAINING PROTEIN 1"/>
    <property type="match status" value="1"/>
</dbReference>
<accession>A0A1S3CTX1</accession>
<dbReference type="Pfam" id="PF07051">
    <property type="entry name" value="OCIA"/>
    <property type="match status" value="1"/>
</dbReference>
<keyword evidence="4" id="KW-1185">Reference proteome</keyword>
<dbReference type="RefSeq" id="XP_008467710.1">
    <property type="nucleotide sequence ID" value="XM_008469488.2"/>
</dbReference>
<evidence type="ECO:0000313" key="7">
    <source>
        <dbReference type="RefSeq" id="XP_026676337.1"/>
    </source>
</evidence>
<dbReference type="KEGG" id="dci:103505174"/>
<dbReference type="InterPro" id="IPR009764">
    <property type="entry name" value="OCIA_dom"/>
</dbReference>
<dbReference type="PaxDb" id="121845-A0A1S3CTX1"/>
<protein>
    <submittedName>
        <fullName evidence="7">OCIA domain-containing protein 1-like isoform X1</fullName>
    </submittedName>
    <submittedName>
        <fullName evidence="5 6">OCIA domain-containing protein 1-like isoform X2</fullName>
    </submittedName>
</protein>
<organism evidence="4 5">
    <name type="scientific">Diaphorina citri</name>
    <name type="common">Asian citrus psyllid</name>
    <dbReference type="NCBI Taxonomy" id="121845"/>
    <lineage>
        <taxon>Eukaryota</taxon>
        <taxon>Metazoa</taxon>
        <taxon>Ecdysozoa</taxon>
        <taxon>Arthropoda</taxon>
        <taxon>Hexapoda</taxon>
        <taxon>Insecta</taxon>
        <taxon>Pterygota</taxon>
        <taxon>Neoptera</taxon>
        <taxon>Paraneoptera</taxon>
        <taxon>Hemiptera</taxon>
        <taxon>Sternorrhyncha</taxon>
        <taxon>Psylloidea</taxon>
        <taxon>Psyllidae</taxon>
        <taxon>Diaphorininae</taxon>
        <taxon>Diaphorina</taxon>
    </lineage>
</organism>
<name>A0A1S3CTX1_DIACI</name>
<evidence type="ECO:0000313" key="5">
    <source>
        <dbReference type="RefSeq" id="XP_008467710.1"/>
    </source>
</evidence>
<feature type="region of interest" description="Disordered" evidence="1">
    <location>
        <begin position="1"/>
        <end position="20"/>
    </location>
</feature>
<dbReference type="Proteomes" id="UP000079169">
    <property type="component" value="Unplaced"/>
</dbReference>
<evidence type="ECO:0000256" key="2">
    <source>
        <dbReference type="SAM" id="Phobius"/>
    </source>
</evidence>
<feature type="transmembrane region" description="Helical" evidence="2">
    <location>
        <begin position="43"/>
        <end position="62"/>
    </location>
</feature>
<proteinExistence type="predicted"/>
<dbReference type="GeneID" id="103505174"/>
<dbReference type="AlphaFoldDB" id="A0A1S3CTX1"/>
<keyword evidence="2" id="KW-0812">Transmembrane</keyword>